<dbReference type="Proteomes" id="UP000245956">
    <property type="component" value="Unassembled WGS sequence"/>
</dbReference>
<dbReference type="EMBL" id="LCWV01000016">
    <property type="protein sequence ID" value="PWI68028.1"/>
    <property type="molecule type" value="Genomic_DNA"/>
</dbReference>
<evidence type="ECO:0000313" key="2">
    <source>
        <dbReference type="EMBL" id="PWI68028.1"/>
    </source>
</evidence>
<accession>A0A2U3E0I7</accession>
<protein>
    <submittedName>
        <fullName evidence="2">Uncharacterized protein</fullName>
    </submittedName>
</protein>
<sequence length="166" mass="17682">MYTRVGLRNGDGPTERRASSLRQVRQRGGGGLLRGHPTPPLSQASRRQSGLGTGTEGHESVAEAHDRSGWESHGLRKTAGNLAEAKGPQDVSASVAVSKVSGCYFRSPQNGHSSELVHGNDMAKGTRGFGNAEDRCCQDSGSADEHARYPADHRLPIGSSPRPRMQ</sequence>
<evidence type="ECO:0000256" key="1">
    <source>
        <dbReference type="SAM" id="MobiDB-lite"/>
    </source>
</evidence>
<proteinExistence type="predicted"/>
<organism evidence="2 3">
    <name type="scientific">Purpureocillium lilacinum</name>
    <name type="common">Paecilomyces lilacinus</name>
    <dbReference type="NCBI Taxonomy" id="33203"/>
    <lineage>
        <taxon>Eukaryota</taxon>
        <taxon>Fungi</taxon>
        <taxon>Dikarya</taxon>
        <taxon>Ascomycota</taxon>
        <taxon>Pezizomycotina</taxon>
        <taxon>Sordariomycetes</taxon>
        <taxon>Hypocreomycetidae</taxon>
        <taxon>Hypocreales</taxon>
        <taxon>Ophiocordycipitaceae</taxon>
        <taxon>Purpureocillium</taxon>
    </lineage>
</organism>
<feature type="compositionally biased region" description="Basic and acidic residues" evidence="1">
    <location>
        <begin position="132"/>
        <end position="155"/>
    </location>
</feature>
<reference evidence="2 3" key="1">
    <citation type="journal article" date="2016" name="Front. Microbiol.">
        <title>Genome and transcriptome sequences reveal the specific parasitism of the nematophagous Purpureocillium lilacinum 36-1.</title>
        <authorList>
            <person name="Xie J."/>
            <person name="Li S."/>
            <person name="Mo C."/>
            <person name="Xiao X."/>
            <person name="Peng D."/>
            <person name="Wang G."/>
            <person name="Xiao Y."/>
        </authorList>
    </citation>
    <scope>NUCLEOTIDE SEQUENCE [LARGE SCALE GENOMIC DNA]</scope>
    <source>
        <strain evidence="2 3">36-1</strain>
    </source>
</reference>
<evidence type="ECO:0000313" key="3">
    <source>
        <dbReference type="Proteomes" id="UP000245956"/>
    </source>
</evidence>
<name>A0A2U3E0I7_PURLI</name>
<dbReference type="AlphaFoldDB" id="A0A2U3E0I7"/>
<feature type="region of interest" description="Disordered" evidence="1">
    <location>
        <begin position="1"/>
        <end position="90"/>
    </location>
</feature>
<comment type="caution">
    <text evidence="2">The sequence shown here is derived from an EMBL/GenBank/DDBJ whole genome shotgun (WGS) entry which is preliminary data.</text>
</comment>
<feature type="compositionally biased region" description="Basic and acidic residues" evidence="1">
    <location>
        <begin position="56"/>
        <end position="74"/>
    </location>
</feature>
<feature type="region of interest" description="Disordered" evidence="1">
    <location>
        <begin position="108"/>
        <end position="166"/>
    </location>
</feature>
<gene>
    <name evidence="2" type="ORF">PCL_02429</name>
</gene>
<feature type="compositionally biased region" description="Polar residues" evidence="1">
    <location>
        <begin position="41"/>
        <end position="50"/>
    </location>
</feature>